<proteinExistence type="predicted"/>
<dbReference type="InterPro" id="IPR047324">
    <property type="entry name" value="LbH_gamma_CA-like"/>
</dbReference>
<comment type="caution">
    <text evidence="1">The sequence shown here is derived from an EMBL/GenBank/DDBJ whole genome shotgun (WGS) entry which is preliminary data.</text>
</comment>
<dbReference type="InterPro" id="IPR050484">
    <property type="entry name" value="Transf_Hexapept/Carb_Anhydrase"/>
</dbReference>
<dbReference type="Pfam" id="PF00132">
    <property type="entry name" value="Hexapep"/>
    <property type="match status" value="2"/>
</dbReference>
<dbReference type="Proteomes" id="UP000468735">
    <property type="component" value="Unassembled WGS sequence"/>
</dbReference>
<reference evidence="1 2" key="1">
    <citation type="submission" date="2019-09" db="EMBL/GenBank/DDBJ databases">
        <title>Actinomadura physcomitrii sp. nov., a novel actinomycete isolated from moss [Physcomitrium sphaericum (Ludw) Fuernr].</title>
        <authorList>
            <person name="Zhuang X."/>
            <person name="Liu C."/>
        </authorList>
    </citation>
    <scope>NUCLEOTIDE SEQUENCE [LARGE SCALE GENOMIC DNA]</scope>
    <source>
        <strain evidence="1 2">HMC1</strain>
    </source>
</reference>
<keyword evidence="2" id="KW-1185">Reference proteome</keyword>
<evidence type="ECO:0000313" key="1">
    <source>
        <dbReference type="EMBL" id="KAB2340182.1"/>
    </source>
</evidence>
<organism evidence="1 2">
    <name type="scientific">Actinomadura rudentiformis</name>
    <dbReference type="NCBI Taxonomy" id="359158"/>
    <lineage>
        <taxon>Bacteria</taxon>
        <taxon>Bacillati</taxon>
        <taxon>Actinomycetota</taxon>
        <taxon>Actinomycetes</taxon>
        <taxon>Streptosporangiales</taxon>
        <taxon>Thermomonosporaceae</taxon>
        <taxon>Actinomadura</taxon>
    </lineage>
</organism>
<dbReference type="CDD" id="cd04645">
    <property type="entry name" value="LbH_gamma_CA_like"/>
    <property type="match status" value="1"/>
</dbReference>
<accession>A0A6H9YJQ5</accession>
<dbReference type="PANTHER" id="PTHR13061:SF29">
    <property type="entry name" value="GAMMA CARBONIC ANHYDRASE-LIKE 1, MITOCHONDRIAL-RELATED"/>
    <property type="match status" value="1"/>
</dbReference>
<dbReference type="AlphaFoldDB" id="A0A6H9YJQ5"/>
<evidence type="ECO:0000313" key="2">
    <source>
        <dbReference type="Proteomes" id="UP000468735"/>
    </source>
</evidence>
<dbReference type="Gene3D" id="2.160.10.10">
    <property type="entry name" value="Hexapeptide repeat proteins"/>
    <property type="match status" value="1"/>
</dbReference>
<dbReference type="PANTHER" id="PTHR13061">
    <property type="entry name" value="DYNACTIN SUBUNIT P25"/>
    <property type="match status" value="1"/>
</dbReference>
<dbReference type="InterPro" id="IPR011004">
    <property type="entry name" value="Trimer_LpxA-like_sf"/>
</dbReference>
<gene>
    <name evidence="1" type="ORF">F8566_45805</name>
</gene>
<dbReference type="RefSeq" id="WP_151570049.1">
    <property type="nucleotide sequence ID" value="NZ_WBMT01000031.1"/>
</dbReference>
<protein>
    <submittedName>
        <fullName evidence="1">Gamma carbonic anhydrase family protein</fullName>
    </submittedName>
</protein>
<dbReference type="EMBL" id="WBMT01000031">
    <property type="protein sequence ID" value="KAB2340182.1"/>
    <property type="molecule type" value="Genomic_DNA"/>
</dbReference>
<sequence length="173" mass="18053">MGIYALDDLSPRIHPEAFVHPDATVIGSVEIGARSSVWPGAVLRGDYGHITVGEMTSVQDGTVVHTTEQWPTLIGDRCVIGHNAHLEGCAIGDDCLVGSGSIVLNRAVVASGGAVGAAALVPEDASVPEAHIALGVPAKTRPAPSELRDWISEAVGLYQELARRYSSGLRRLG</sequence>
<dbReference type="OrthoDB" id="9803036at2"/>
<dbReference type="InterPro" id="IPR001451">
    <property type="entry name" value="Hexapep"/>
</dbReference>
<name>A0A6H9YJQ5_9ACTN</name>
<dbReference type="SUPFAM" id="SSF51161">
    <property type="entry name" value="Trimeric LpxA-like enzymes"/>
    <property type="match status" value="1"/>
</dbReference>